<dbReference type="InterPro" id="IPR018357">
    <property type="entry name" value="Hexapep_transf_CS"/>
</dbReference>
<accession>A0AA41G0Q0</accession>
<dbReference type="CDD" id="cd03357">
    <property type="entry name" value="LbH_MAT_GAT"/>
    <property type="match status" value="1"/>
</dbReference>
<evidence type="ECO:0000313" key="4">
    <source>
        <dbReference type="EMBL" id="MBV0902070.1"/>
    </source>
</evidence>
<dbReference type="GO" id="GO:0016407">
    <property type="term" value="F:acetyltransferase activity"/>
    <property type="evidence" value="ECO:0007669"/>
    <property type="project" value="InterPro"/>
</dbReference>
<dbReference type="Proteomes" id="UP001166304">
    <property type="component" value="Unassembled WGS sequence"/>
</dbReference>
<dbReference type="InterPro" id="IPR051159">
    <property type="entry name" value="Hexapeptide_acetyltransf"/>
</dbReference>
<comment type="similarity">
    <text evidence="1">Belongs to the transferase hexapeptide repeat family.</text>
</comment>
<comment type="caution">
    <text evidence="4">The sequence shown here is derived from an EMBL/GenBank/DDBJ whole genome shotgun (WGS) entry which is preliminary data.</text>
</comment>
<dbReference type="GO" id="GO:0005829">
    <property type="term" value="C:cytosol"/>
    <property type="evidence" value="ECO:0007669"/>
    <property type="project" value="TreeGrafter"/>
</dbReference>
<protein>
    <submittedName>
        <fullName evidence="4">Sugar O-acetyltransferase</fullName>
    </submittedName>
</protein>
<keyword evidence="2" id="KW-0808">Transferase</keyword>
<reference evidence="4" key="1">
    <citation type="submission" date="2021-06" db="EMBL/GenBank/DDBJ databases">
        <title>New haloarchaea isolates fom saline soil.</title>
        <authorList>
            <person name="Duran-Viseras A."/>
            <person name="Sanchez-Porro C.S."/>
            <person name="Ventosa A."/>
        </authorList>
    </citation>
    <scope>NUCLEOTIDE SEQUENCE</scope>
    <source>
        <strain evidence="4">JCM 18369</strain>
    </source>
</reference>
<evidence type="ECO:0000313" key="5">
    <source>
        <dbReference type="Proteomes" id="UP001166304"/>
    </source>
</evidence>
<gene>
    <name evidence="4" type="ORF">KTS37_09750</name>
</gene>
<dbReference type="Pfam" id="PF12464">
    <property type="entry name" value="Mac"/>
    <property type="match status" value="1"/>
</dbReference>
<dbReference type="PANTHER" id="PTHR23416:SF23">
    <property type="entry name" value="ACETYLTRANSFERASE C18B11.09C-RELATED"/>
    <property type="match status" value="1"/>
</dbReference>
<dbReference type="InterPro" id="IPR024688">
    <property type="entry name" value="Mac_dom"/>
</dbReference>
<dbReference type="InterPro" id="IPR001451">
    <property type="entry name" value="Hexapep"/>
</dbReference>
<evidence type="ECO:0000259" key="3">
    <source>
        <dbReference type="SMART" id="SM01266"/>
    </source>
</evidence>
<organism evidence="4 5">
    <name type="scientific">Haloarcula salina</name>
    <dbReference type="NCBI Taxonomy" id="1429914"/>
    <lineage>
        <taxon>Archaea</taxon>
        <taxon>Methanobacteriati</taxon>
        <taxon>Methanobacteriota</taxon>
        <taxon>Stenosarchaea group</taxon>
        <taxon>Halobacteria</taxon>
        <taxon>Halobacteriales</taxon>
        <taxon>Haloarculaceae</taxon>
        <taxon>Haloarcula</taxon>
    </lineage>
</organism>
<dbReference type="SMART" id="SM01266">
    <property type="entry name" value="Mac"/>
    <property type="match status" value="1"/>
</dbReference>
<dbReference type="Gene3D" id="2.160.10.10">
    <property type="entry name" value="Hexapeptide repeat proteins"/>
    <property type="match status" value="1"/>
</dbReference>
<sequence length="189" mass="20109">MPSEKEKMLAGEPYDPSDPELVAARKRANELTRRYNQSDPADDAARQSLLQDLFGTVGQEPHVELPFRCDYGENVHVGDGFYANFDCVVLDVCRVEIGDDCLLGPGVHVYTATHPLDPDERRGGAEYGKPVTLGDNVWVGGQAVVNPGVTVGDDAVIAAGAVVTDDVPAGVVVQGNPATVVREIDADGH</sequence>
<dbReference type="AlphaFoldDB" id="A0AA41G0Q0"/>
<dbReference type="PANTHER" id="PTHR23416">
    <property type="entry name" value="SIALIC ACID SYNTHASE-RELATED"/>
    <property type="match status" value="1"/>
</dbReference>
<feature type="domain" description="Maltose/galactoside acetyltransferase" evidence="3">
    <location>
        <begin position="5"/>
        <end position="59"/>
    </location>
</feature>
<dbReference type="PROSITE" id="PS00101">
    <property type="entry name" value="HEXAPEP_TRANSFERASES"/>
    <property type="match status" value="1"/>
</dbReference>
<name>A0AA41G0Q0_9EURY</name>
<dbReference type="RefSeq" id="WP_162413743.1">
    <property type="nucleotide sequence ID" value="NZ_JAHQXE010000003.1"/>
</dbReference>
<dbReference type="FunFam" id="2.160.10.10:FF:000008">
    <property type="entry name" value="Maltose O-acetyltransferase"/>
    <property type="match status" value="1"/>
</dbReference>
<dbReference type="Pfam" id="PF00132">
    <property type="entry name" value="Hexapep"/>
    <property type="match status" value="1"/>
</dbReference>
<dbReference type="GO" id="GO:0008374">
    <property type="term" value="F:O-acyltransferase activity"/>
    <property type="evidence" value="ECO:0007669"/>
    <property type="project" value="TreeGrafter"/>
</dbReference>
<keyword evidence="5" id="KW-1185">Reference proteome</keyword>
<dbReference type="SUPFAM" id="SSF51161">
    <property type="entry name" value="Trimeric LpxA-like enzymes"/>
    <property type="match status" value="1"/>
</dbReference>
<proteinExistence type="inferred from homology"/>
<evidence type="ECO:0000256" key="1">
    <source>
        <dbReference type="ARBA" id="ARBA00007274"/>
    </source>
</evidence>
<evidence type="ECO:0000256" key="2">
    <source>
        <dbReference type="ARBA" id="ARBA00022679"/>
    </source>
</evidence>
<dbReference type="InterPro" id="IPR011004">
    <property type="entry name" value="Trimer_LpxA-like_sf"/>
</dbReference>
<dbReference type="EMBL" id="JAHQXE010000003">
    <property type="protein sequence ID" value="MBV0902070.1"/>
    <property type="molecule type" value="Genomic_DNA"/>
</dbReference>